<comment type="caution">
    <text evidence="2">The sequence shown here is derived from an EMBL/GenBank/DDBJ whole genome shotgun (WGS) entry which is preliminary data.</text>
</comment>
<dbReference type="Proteomes" id="UP000478052">
    <property type="component" value="Unassembled WGS sequence"/>
</dbReference>
<dbReference type="PANTHER" id="PTHR33223:SF6">
    <property type="entry name" value="CCHC-TYPE DOMAIN-CONTAINING PROTEIN"/>
    <property type="match status" value="1"/>
</dbReference>
<dbReference type="GO" id="GO:0008270">
    <property type="term" value="F:zinc ion binding"/>
    <property type="evidence" value="ECO:0007669"/>
    <property type="project" value="InterPro"/>
</dbReference>
<dbReference type="OrthoDB" id="6775742at2759"/>
<dbReference type="SUPFAM" id="SSF57756">
    <property type="entry name" value="Retrovirus zinc finger-like domains"/>
    <property type="match status" value="1"/>
</dbReference>
<evidence type="ECO:0000313" key="2">
    <source>
        <dbReference type="EMBL" id="KAF0747217.1"/>
    </source>
</evidence>
<protein>
    <submittedName>
        <fullName evidence="2">Protein DDB G0276689-like</fullName>
    </submittedName>
</protein>
<feature type="compositionally biased region" description="Low complexity" evidence="1">
    <location>
        <begin position="1"/>
        <end position="14"/>
    </location>
</feature>
<reference evidence="2 3" key="1">
    <citation type="submission" date="2019-08" db="EMBL/GenBank/DDBJ databases">
        <title>Whole genome of Aphis craccivora.</title>
        <authorList>
            <person name="Voronova N.V."/>
            <person name="Shulinski R.S."/>
            <person name="Bandarenka Y.V."/>
            <person name="Zhorov D.G."/>
            <person name="Warner D."/>
        </authorList>
    </citation>
    <scope>NUCLEOTIDE SEQUENCE [LARGE SCALE GENOMIC DNA]</scope>
    <source>
        <strain evidence="2">180601</strain>
        <tissue evidence="2">Whole Body</tissue>
    </source>
</reference>
<feature type="compositionally biased region" description="Polar residues" evidence="1">
    <location>
        <begin position="338"/>
        <end position="352"/>
    </location>
</feature>
<organism evidence="2 3">
    <name type="scientific">Aphis craccivora</name>
    <name type="common">Cowpea aphid</name>
    <dbReference type="NCBI Taxonomy" id="307492"/>
    <lineage>
        <taxon>Eukaryota</taxon>
        <taxon>Metazoa</taxon>
        <taxon>Ecdysozoa</taxon>
        <taxon>Arthropoda</taxon>
        <taxon>Hexapoda</taxon>
        <taxon>Insecta</taxon>
        <taxon>Pterygota</taxon>
        <taxon>Neoptera</taxon>
        <taxon>Paraneoptera</taxon>
        <taxon>Hemiptera</taxon>
        <taxon>Sternorrhyncha</taxon>
        <taxon>Aphidomorpha</taxon>
        <taxon>Aphidoidea</taxon>
        <taxon>Aphididae</taxon>
        <taxon>Aphidini</taxon>
        <taxon>Aphis</taxon>
        <taxon>Aphis</taxon>
    </lineage>
</organism>
<evidence type="ECO:0000313" key="3">
    <source>
        <dbReference type="Proteomes" id="UP000478052"/>
    </source>
</evidence>
<feature type="region of interest" description="Disordered" evidence="1">
    <location>
        <begin position="1"/>
        <end position="37"/>
    </location>
</feature>
<dbReference type="Gene3D" id="4.10.60.10">
    <property type="entry name" value="Zinc finger, CCHC-type"/>
    <property type="match status" value="1"/>
</dbReference>
<gene>
    <name evidence="2" type="ORF">FWK35_00023716</name>
</gene>
<dbReference type="PANTHER" id="PTHR33223">
    <property type="entry name" value="CCHC-TYPE DOMAIN-CONTAINING PROTEIN"/>
    <property type="match status" value="1"/>
</dbReference>
<sequence length="368" mass="41989">MSSNSDNSCPSSPDLTDKDPDFNINNIHTDPHISPRVTRSKTKINPSVTDKNNEIDLISFDSTVNFEMSELSLETAIKLIPHFNGQNDEDIYPFINACEFAMSCVKETCKPILLKAISTKLNGKAFTVTQNREISDWVGFKSLLESAFCTKRTPGYLQLELNSTRQKLGEPVQDYSGRIEKLFHELCNVSITGKKPVEADAIRNYIKETTLTSYVEGLYPNLRQIINTKTIPTLHEAIKESLEEEKLLESNKEARRLLLNNSKPRINYKTKYCNICKKNNHSTINYRFAVENKQKQEITQKPNTTPQPKMVQKLTCTYCKARGHIKEDCFKKKRVDSKYSQQNTSGNESRPSTSDERSVKEIKISAQE</sequence>
<name>A0A6G0Y1M1_APHCR</name>
<dbReference type="EMBL" id="VUJU01006913">
    <property type="protein sequence ID" value="KAF0747217.1"/>
    <property type="molecule type" value="Genomic_DNA"/>
</dbReference>
<feature type="region of interest" description="Disordered" evidence="1">
    <location>
        <begin position="333"/>
        <end position="368"/>
    </location>
</feature>
<evidence type="ECO:0000256" key="1">
    <source>
        <dbReference type="SAM" id="MobiDB-lite"/>
    </source>
</evidence>
<keyword evidence="3" id="KW-1185">Reference proteome</keyword>
<proteinExistence type="predicted"/>
<accession>A0A6G0Y1M1</accession>
<dbReference type="GO" id="GO:0003676">
    <property type="term" value="F:nucleic acid binding"/>
    <property type="evidence" value="ECO:0007669"/>
    <property type="project" value="InterPro"/>
</dbReference>
<feature type="compositionally biased region" description="Basic and acidic residues" evidence="1">
    <location>
        <begin position="353"/>
        <end position="368"/>
    </location>
</feature>
<dbReference type="InterPro" id="IPR036875">
    <property type="entry name" value="Znf_CCHC_sf"/>
</dbReference>
<dbReference type="AlphaFoldDB" id="A0A6G0Y1M1"/>